<reference evidence="1" key="1">
    <citation type="submission" date="2018-02" db="EMBL/GenBank/DDBJ databases">
        <title>Rhizophora mucronata_Transcriptome.</title>
        <authorList>
            <person name="Meera S.P."/>
            <person name="Sreeshan A."/>
            <person name="Augustine A."/>
        </authorList>
    </citation>
    <scope>NUCLEOTIDE SEQUENCE</scope>
    <source>
        <tissue evidence="1">Leaf</tissue>
    </source>
</reference>
<proteinExistence type="predicted"/>
<accession>A0A2P2MYV3</accession>
<name>A0A2P2MYV3_RHIMU</name>
<evidence type="ECO:0000313" key="1">
    <source>
        <dbReference type="EMBL" id="MBX35393.1"/>
    </source>
</evidence>
<organism evidence="1">
    <name type="scientific">Rhizophora mucronata</name>
    <name type="common">Asiatic mangrove</name>
    <dbReference type="NCBI Taxonomy" id="61149"/>
    <lineage>
        <taxon>Eukaryota</taxon>
        <taxon>Viridiplantae</taxon>
        <taxon>Streptophyta</taxon>
        <taxon>Embryophyta</taxon>
        <taxon>Tracheophyta</taxon>
        <taxon>Spermatophyta</taxon>
        <taxon>Magnoliopsida</taxon>
        <taxon>eudicotyledons</taxon>
        <taxon>Gunneridae</taxon>
        <taxon>Pentapetalae</taxon>
        <taxon>rosids</taxon>
        <taxon>fabids</taxon>
        <taxon>Malpighiales</taxon>
        <taxon>Rhizophoraceae</taxon>
        <taxon>Rhizophora</taxon>
    </lineage>
</organism>
<dbReference type="EMBL" id="GGEC01054909">
    <property type="protein sequence ID" value="MBX35393.1"/>
    <property type="molecule type" value="Transcribed_RNA"/>
</dbReference>
<protein>
    <submittedName>
        <fullName evidence="1">Uncharacterized protein</fullName>
    </submittedName>
</protein>
<dbReference type="AlphaFoldDB" id="A0A2P2MYV3"/>
<sequence length="45" mass="5306">MIETEILTSVYYLKEISHHDMMKTIDCSWVRYNDLSGDTIKALKL</sequence>